<dbReference type="InterPro" id="IPR020097">
    <property type="entry name" value="PsdUridine_synth_TruA_a/b_dom"/>
</dbReference>
<evidence type="ECO:0000256" key="4">
    <source>
        <dbReference type="HAMAP-Rule" id="MF_00171"/>
    </source>
</evidence>
<accession>A0A6F8M270</accession>
<dbReference type="EMBL" id="MG958459">
    <property type="protein sequence ID" value="AYF60947.1"/>
    <property type="molecule type" value="Genomic_DNA"/>
</dbReference>
<dbReference type="Gene3D" id="3.30.70.580">
    <property type="entry name" value="Pseudouridine synthase I, catalytic domain, N-terminal subdomain"/>
    <property type="match status" value="1"/>
</dbReference>
<evidence type="ECO:0000259" key="7">
    <source>
        <dbReference type="Pfam" id="PF01416"/>
    </source>
</evidence>
<dbReference type="GO" id="GO:0003723">
    <property type="term" value="F:RNA binding"/>
    <property type="evidence" value="ECO:0007669"/>
    <property type="project" value="InterPro"/>
</dbReference>
<feature type="domain" description="Pseudouridine synthase I TruA alpha/beta" evidence="7">
    <location>
        <begin position="210"/>
        <end position="312"/>
    </location>
</feature>
<dbReference type="PANTHER" id="PTHR11142:SF0">
    <property type="entry name" value="TRNA PSEUDOURIDINE SYNTHASE-LIKE 1"/>
    <property type="match status" value="1"/>
</dbReference>
<reference evidence="8" key="2">
    <citation type="submission" date="2020-03" db="EMBL/GenBank/DDBJ databases">
        <title>Sequencing the whole spectinomycin operon, new perspectives for prokaryotic systematics.</title>
        <authorList>
            <person name="Flandrois J.-P."/>
        </authorList>
    </citation>
    <scope>NUCLEOTIDE SEQUENCE</scope>
</reference>
<dbReference type="InterPro" id="IPR020095">
    <property type="entry name" value="PsdUridine_synth_TruA_C"/>
</dbReference>
<dbReference type="HAMAP" id="MF_00171">
    <property type="entry name" value="TruA"/>
    <property type="match status" value="1"/>
</dbReference>
<dbReference type="AlphaFoldDB" id="A0A6F8M270"/>
<organism evidence="8">
    <name type="scientific">uncultured Frankia sp</name>
    <dbReference type="NCBI Taxonomy" id="181582"/>
    <lineage>
        <taxon>Bacteria</taxon>
        <taxon>Bacillati</taxon>
        <taxon>Actinomycetota</taxon>
        <taxon>Actinomycetes</taxon>
        <taxon>Frankiales</taxon>
        <taxon>Frankiaceae</taxon>
        <taxon>Frankia</taxon>
        <taxon>environmental samples</taxon>
    </lineage>
</organism>
<evidence type="ECO:0000256" key="2">
    <source>
        <dbReference type="ARBA" id="ARBA00022694"/>
    </source>
</evidence>
<evidence type="ECO:0000256" key="3">
    <source>
        <dbReference type="ARBA" id="ARBA00023235"/>
    </source>
</evidence>
<feature type="region of interest" description="Disordered" evidence="6">
    <location>
        <begin position="1"/>
        <end position="51"/>
    </location>
</feature>
<keyword evidence="2 4" id="KW-0819">tRNA processing</keyword>
<dbReference type="FunFam" id="3.30.70.580:FF:000001">
    <property type="entry name" value="tRNA pseudouridine synthase A"/>
    <property type="match status" value="1"/>
</dbReference>
<dbReference type="PANTHER" id="PTHR11142">
    <property type="entry name" value="PSEUDOURIDYLATE SYNTHASE"/>
    <property type="match status" value="1"/>
</dbReference>
<name>A0A6F8M270_9ACTN</name>
<dbReference type="Pfam" id="PF01416">
    <property type="entry name" value="PseudoU_synth_1"/>
    <property type="match status" value="1"/>
</dbReference>
<dbReference type="FunFam" id="3.30.70.660:FF:000003">
    <property type="entry name" value="tRNA pseudouridine synthase A"/>
    <property type="match status" value="1"/>
</dbReference>
<dbReference type="SUPFAM" id="SSF55120">
    <property type="entry name" value="Pseudouridine synthase"/>
    <property type="match status" value="1"/>
</dbReference>
<evidence type="ECO:0000256" key="5">
    <source>
        <dbReference type="RuleBase" id="RU003792"/>
    </source>
</evidence>
<protein>
    <recommendedName>
        <fullName evidence="4">tRNA pseudouridine synthase A</fullName>
        <ecNumber evidence="4">5.4.99.12</ecNumber>
    </recommendedName>
    <alternativeName>
        <fullName evidence="4">tRNA pseudouridine(38-40) synthase</fullName>
    </alternativeName>
    <alternativeName>
        <fullName evidence="4">tRNA pseudouridylate synthase I</fullName>
    </alternativeName>
    <alternativeName>
        <fullName evidence="4">tRNA-uridine isomerase I</fullName>
    </alternativeName>
</protein>
<comment type="function">
    <text evidence="4">Formation of pseudouridine at positions 38, 39 and 40 in the anticodon stem and loop of transfer RNAs.</text>
</comment>
<dbReference type="EC" id="5.4.99.12" evidence="4"/>
<reference evidence="8" key="1">
    <citation type="submission" date="2018-02" db="EMBL/GenBank/DDBJ databases">
        <authorList>
            <person name="Briolay J."/>
        </authorList>
    </citation>
    <scope>NUCLEOTIDE SEQUENCE</scope>
</reference>
<keyword evidence="3 4" id="KW-0413">Isomerase</keyword>
<sequence>MGGGPSPFMSLRSARTGVSSGPAASCPTATPPYGEKQMSDVVGSGPSAPHAVPGAGADVTVMAAGLVRLRLDIAYDGTPFAGWARQPGQRTVQGDVEDALIRVARLQAVRLTVAGRTDSGVHAAGQVAHVDLPADVPLGGLARRLNGVLDRSVRVTGLAPAPAGFDARFSALSRRYVYRITDAPFGAEPLRRFDTLAWPRPLDVPAMASAALLLVGEHDFAAFCRRREGATTVRTLLRLDVLRRPNGVVVADVEADAFCHSMVRALVGALLAVGEGRRPPQWPAAVLRRGMRDPAVTVAPAHGLTLVEVRYPPDAELAARAEVTRAVRVPTTPSG</sequence>
<comment type="similarity">
    <text evidence="1 4 5">Belongs to the tRNA pseudouridine synthase TruA family.</text>
</comment>
<proteinExistence type="inferred from homology"/>
<feature type="active site" description="Nucleophile" evidence="4">
    <location>
        <position position="118"/>
    </location>
</feature>
<dbReference type="GO" id="GO:0031119">
    <property type="term" value="P:tRNA pseudouridine synthesis"/>
    <property type="evidence" value="ECO:0007669"/>
    <property type="project" value="UniProtKB-UniRule"/>
</dbReference>
<dbReference type="Gene3D" id="3.30.70.660">
    <property type="entry name" value="Pseudouridine synthase I, catalytic domain, C-terminal subdomain"/>
    <property type="match status" value="1"/>
</dbReference>
<comment type="caution">
    <text evidence="4">Lacks conserved residue(s) required for the propagation of feature annotation.</text>
</comment>
<dbReference type="InterPro" id="IPR020094">
    <property type="entry name" value="TruA/RsuA/RluB/E/F_N"/>
</dbReference>
<evidence type="ECO:0000313" key="8">
    <source>
        <dbReference type="EMBL" id="AYF60947.1"/>
    </source>
</evidence>
<dbReference type="NCBIfam" id="TIGR00071">
    <property type="entry name" value="hisT_truA"/>
    <property type="match status" value="1"/>
</dbReference>
<feature type="binding site" evidence="4">
    <location>
        <position position="176"/>
    </location>
    <ligand>
        <name>substrate</name>
    </ligand>
</feature>
<dbReference type="InterPro" id="IPR020103">
    <property type="entry name" value="PsdUridine_synth_cat_dom_sf"/>
</dbReference>
<dbReference type="GO" id="GO:0160147">
    <property type="term" value="F:tRNA pseudouridine(38-40) synthase activity"/>
    <property type="evidence" value="ECO:0007669"/>
    <property type="project" value="UniProtKB-EC"/>
</dbReference>
<dbReference type="InterPro" id="IPR001406">
    <property type="entry name" value="PsdUridine_synth_TruA"/>
</dbReference>
<comment type="subunit">
    <text evidence="4">Homodimer.</text>
</comment>
<dbReference type="CDD" id="cd02570">
    <property type="entry name" value="PseudoU_synth_EcTruA"/>
    <property type="match status" value="1"/>
</dbReference>
<evidence type="ECO:0000256" key="6">
    <source>
        <dbReference type="SAM" id="MobiDB-lite"/>
    </source>
</evidence>
<comment type="catalytic activity">
    <reaction evidence="4 5">
        <text>uridine(38/39/40) in tRNA = pseudouridine(38/39/40) in tRNA</text>
        <dbReference type="Rhea" id="RHEA:22376"/>
        <dbReference type="Rhea" id="RHEA-COMP:10085"/>
        <dbReference type="Rhea" id="RHEA-COMP:10087"/>
        <dbReference type="ChEBI" id="CHEBI:65314"/>
        <dbReference type="ChEBI" id="CHEBI:65315"/>
        <dbReference type="EC" id="5.4.99.12"/>
    </reaction>
</comment>
<gene>
    <name evidence="4 8" type="primary">truA</name>
    <name evidence="8" type="ORF">BBMDDHKD_00039</name>
</gene>
<evidence type="ECO:0000256" key="1">
    <source>
        <dbReference type="ARBA" id="ARBA00009375"/>
    </source>
</evidence>